<dbReference type="Gene3D" id="3.30.60.230">
    <property type="entry name" value="Lsr2, dimerization domain"/>
    <property type="match status" value="1"/>
</dbReference>
<protein>
    <submittedName>
        <fullName evidence="3">Lsr2 family protein</fullName>
    </submittedName>
</protein>
<accession>A0ABZ1S4W5</accession>
<evidence type="ECO:0000313" key="4">
    <source>
        <dbReference type="Proteomes" id="UP001432190"/>
    </source>
</evidence>
<feature type="region of interest" description="Disordered" evidence="1">
    <location>
        <begin position="56"/>
        <end position="121"/>
    </location>
</feature>
<feature type="compositionally biased region" description="Polar residues" evidence="1">
    <location>
        <begin position="70"/>
        <end position="94"/>
    </location>
</feature>
<evidence type="ECO:0000256" key="1">
    <source>
        <dbReference type="SAM" id="MobiDB-lite"/>
    </source>
</evidence>
<dbReference type="Pfam" id="PF11774">
    <property type="entry name" value="Lsr2"/>
    <property type="match status" value="1"/>
</dbReference>
<reference evidence="3" key="1">
    <citation type="submission" date="2022-10" db="EMBL/GenBank/DDBJ databases">
        <title>The complete genomes of actinobacterial strains from the NBC collection.</title>
        <authorList>
            <person name="Joergensen T.S."/>
            <person name="Alvarez Arevalo M."/>
            <person name="Sterndorff E.B."/>
            <person name="Faurdal D."/>
            <person name="Vuksanovic O."/>
            <person name="Mourched A.-S."/>
            <person name="Charusanti P."/>
            <person name="Shaw S."/>
            <person name="Blin K."/>
            <person name="Weber T."/>
        </authorList>
    </citation>
    <scope>NUCLEOTIDE SEQUENCE</scope>
    <source>
        <strain evidence="3">NBC_00256</strain>
    </source>
</reference>
<dbReference type="InterPro" id="IPR042261">
    <property type="entry name" value="Lsr2-like_dimerization"/>
</dbReference>
<sequence length="121" mass="13010">MATRTVVVVTDDIDHSTDNVTTHHFALDGVEYEIDLAPHNLQTMRDALAPYIAAGRRLAKRPAGRRRGPSTRNGRSPDTGVSDSRSARQQSRVSTPRRHGPAPHAAGADHGAAGRTGQEAR</sequence>
<organism evidence="3 4">
    <name type="scientific">Micromonospora globbae</name>
    <dbReference type="NCBI Taxonomy" id="1894969"/>
    <lineage>
        <taxon>Bacteria</taxon>
        <taxon>Bacillati</taxon>
        <taxon>Actinomycetota</taxon>
        <taxon>Actinomycetes</taxon>
        <taxon>Micromonosporales</taxon>
        <taxon>Micromonosporaceae</taxon>
        <taxon>Micromonospora</taxon>
    </lineage>
</organism>
<feature type="compositionally biased region" description="Low complexity" evidence="1">
    <location>
        <begin position="102"/>
        <end position="115"/>
    </location>
</feature>
<keyword evidence="4" id="KW-1185">Reference proteome</keyword>
<dbReference type="RefSeq" id="WP_328851266.1">
    <property type="nucleotide sequence ID" value="NZ_CP108084.1"/>
</dbReference>
<feature type="domain" description="Lsr2 dimerization" evidence="2">
    <location>
        <begin position="1"/>
        <end position="58"/>
    </location>
</feature>
<dbReference type="EMBL" id="CP108084">
    <property type="protein sequence ID" value="WUP48964.1"/>
    <property type="molecule type" value="Genomic_DNA"/>
</dbReference>
<evidence type="ECO:0000313" key="3">
    <source>
        <dbReference type="EMBL" id="WUP48964.1"/>
    </source>
</evidence>
<dbReference type="Proteomes" id="UP001432190">
    <property type="component" value="Chromosome"/>
</dbReference>
<proteinExistence type="predicted"/>
<name>A0ABZ1S4W5_9ACTN</name>
<gene>
    <name evidence="3" type="ORF">OG994_25890</name>
</gene>
<feature type="compositionally biased region" description="Basic residues" evidence="1">
    <location>
        <begin position="57"/>
        <end position="69"/>
    </location>
</feature>
<evidence type="ECO:0000259" key="2">
    <source>
        <dbReference type="Pfam" id="PF11774"/>
    </source>
</evidence>
<dbReference type="InterPro" id="IPR024412">
    <property type="entry name" value="Lsr2_dim_dom"/>
</dbReference>